<feature type="domain" description="EF-hand" evidence="3">
    <location>
        <begin position="379"/>
        <end position="414"/>
    </location>
</feature>
<dbReference type="SUPFAM" id="SSF49899">
    <property type="entry name" value="Concanavalin A-like lectins/glucanases"/>
    <property type="match status" value="2"/>
</dbReference>
<evidence type="ECO:0000313" key="4">
    <source>
        <dbReference type="EMBL" id="CAH0373291.1"/>
    </source>
</evidence>
<dbReference type="EMBL" id="CAKKNE010000004">
    <property type="protein sequence ID" value="CAH0373291.1"/>
    <property type="molecule type" value="Genomic_DNA"/>
</dbReference>
<dbReference type="Proteomes" id="UP000789595">
    <property type="component" value="Unassembled WGS sequence"/>
</dbReference>
<dbReference type="OrthoDB" id="439917at2759"/>
<name>A0A8J2SRQ7_9STRA</name>
<dbReference type="PROSITE" id="PS50222">
    <property type="entry name" value="EF_HAND_2"/>
    <property type="match status" value="1"/>
</dbReference>
<accession>A0A8J2SRQ7</accession>
<organism evidence="4 5">
    <name type="scientific">Pelagomonas calceolata</name>
    <dbReference type="NCBI Taxonomy" id="35677"/>
    <lineage>
        <taxon>Eukaryota</taxon>
        <taxon>Sar</taxon>
        <taxon>Stramenopiles</taxon>
        <taxon>Ochrophyta</taxon>
        <taxon>Pelagophyceae</taxon>
        <taxon>Pelagomonadales</taxon>
        <taxon>Pelagomonadaceae</taxon>
        <taxon>Pelagomonas</taxon>
    </lineage>
</organism>
<feature type="region of interest" description="Disordered" evidence="1">
    <location>
        <begin position="3213"/>
        <end position="3238"/>
    </location>
</feature>
<protein>
    <recommendedName>
        <fullName evidence="3">EF-hand domain-containing protein</fullName>
    </recommendedName>
</protein>
<keyword evidence="2" id="KW-0472">Membrane</keyword>
<dbReference type="InterPro" id="IPR009030">
    <property type="entry name" value="Growth_fac_rcpt_cys_sf"/>
</dbReference>
<gene>
    <name evidence="4" type="ORF">PECAL_4P04780</name>
</gene>
<dbReference type="PANTHER" id="PTHR46967:SF2">
    <property type="entry name" value="SUSHI, VON WILLEBRAND FACTOR TYPE A, EGF AND PENTRAXIN DOMAIN-CONTAINING PROTEIN 1-LIKE"/>
    <property type="match status" value="1"/>
</dbReference>
<feature type="transmembrane region" description="Helical" evidence="2">
    <location>
        <begin position="3019"/>
        <end position="3044"/>
    </location>
</feature>
<dbReference type="SMART" id="SM01411">
    <property type="entry name" value="Ephrin_rec_like"/>
    <property type="match status" value="4"/>
</dbReference>
<dbReference type="SUPFAM" id="SSF57184">
    <property type="entry name" value="Growth factor receptor domain"/>
    <property type="match status" value="1"/>
</dbReference>
<proteinExistence type="predicted"/>
<keyword evidence="5" id="KW-1185">Reference proteome</keyword>
<dbReference type="InterPro" id="IPR013320">
    <property type="entry name" value="ConA-like_dom_sf"/>
</dbReference>
<dbReference type="PROSITE" id="PS51257">
    <property type="entry name" value="PROKAR_LIPOPROTEIN"/>
    <property type="match status" value="1"/>
</dbReference>
<sequence length="3238" mass="345276">MVKEKAAPLAAALVLAAACQHPRAAGSAALVLAARGSAAGRVGGALLAAAGFAAGDANNGVASSCSGWSCHYHGQYCPPGRPGSHTPGYGHGYCCDYYSWTTSLGACLSAPAGYYSNIYNNGATTACGAGTYQPSAGSQTSCVHLCGAGWYSEAAWSSCGQCGAGKYSSGSANGGCTNCPAGTYSPHARNTGCPACATGYYSGEAWASCGICAAGQTSNSAKSGCQDCPAGYISSAGTACAACPAGQTSNSAHTACVTCAAGEFSVQGGTCQPCPAGTSSTAGQPNSCSICPAGTYATGGQAGECLKCGDVGYAGYLESLWDPNQSGLTSENECDCAPGQTGTNCDQAECAGTKPAVSLGFLVLEVQWPRHARVLSRNEAFSGISAAFRAFDVNSDNHLSVTEARRAIADGGMAIPLKVSHIWSRDGVKLDENDVTITDMIQDELDRLETQGTKDYHDKPSGSGEISAMTATYPNPLSTNTECTTQNQAKPELEWTVDRGEKIIFQQCAFFNGQALSAYDSWDDDVSSGDSNVDSNDCRGEFDSECEFKFQLGPDYKVESHHRSPCTAAGEITSEGSCVESPDGELVVNLWPSEYSAPIDVGACGCPASFPYPHVSIPGICYNDASYTAGGPCGSWCTLDAAVGSGCGDNSGNMCSDGGCNLGTVPTPANYELSLTIAMDQDEVFGSTISIIHLTGKDEANGLRYPGLWFSDVGRLYVARSNENSGETNAYATTVFKAGESYEIRITNIDSLLSVYVDGLLEVSTQGTSTSAPADGGVLYVGGPWYAPVKATISDVIFREVEALAISKHSYCVETKFCPGVGQAECALSLPGPYTASKGNKVGTADVTFEDYVLSFTMELAGDWSITGAWQSVFHIGDENGHRMPGIWFEPNDNRLYVNHDTCCGASTDTSFGFTAGRTYDIKVVLDKSKLVLYVDGVKLATSTGGSTPARENAAVYVADPWYDAAKVTLSDICLKEIPVCDLDTEGITTTTRCTTGLQYDGTPMDIFPRMLGKEGVSISWLDTSTVASGYRIYKYDPSAPFAEDTSARLLREVSSSTCGLTHNYLDFRDATTGSEPGLGVGYAIVPLDAAGAEIKDKVGVSGDKFALSSSGSRRRARRLQGGASSSTTSGFIVTWFGDVRVSVVAEGGGPVEKVTVKLSRMKDDGSGKVDVDETYREFLEEETDAYGEAVLRVRVQDSNWFSKTQHFRVDVEKLSDKKEGADYDQESPLRVSGFDDSLDRNGAYFPVPDSSSNSIALCNGMPRYECRDCGGYLWRSADKVWIINDESTCITTNNYAGSSWATLTGSSTDPTSATSRIWGDPIKVLGILEHDFEPPTQQAILRHLEEAPLTFIDETAVVISGTVSHAGFGAAYFAEDCPHTKFQFLLDSFLVSGTSNHQDTHGTYRQNGLCEDVPYYECVDCSSDQYIWYKTGKWHIGSDGCGSASAAIHVADSAQDLEAVSGTWQEDTGSGFAPDTAISVAAIYTRADTEECICSVDGAKLEITRASGAVEDVELQDDGTYSTAVFNGEIVTLSLKEYYGGASPPECTAVGTSTHEGRSLHCVQFTDTTGTQFVDVLEVIDGTLTCGHFDDNSCPAGYDIWVPRSYEHAKAVRDKYQSITGKEHLPNLVGVYREQHGTYPETITYAMNSDDAGAVVAGWTSVAGSPWFLREAETASSTYYNEPNGGKSASESYQAGSWISITGWDDTIGFQFNDDPRPSDQCVKDYLCSFNSVAHTFSVTHAFSAAQATQFSVNPSGGQAPTFNYKADENAEVHFLDTSMQSLSARLVAGANREPASYVNGVPVVASVARCGWELPAWILRGEAAFWLGAAAFDVRVLEADEVDEPKYYYPPGTLSNADQELVVHDCDGDPDGPTPRDEMVGTLFVSGDDDDTVNAEEIMLRGCRAKIPDVSGSAERPCATMDYTYVDELPVDRNFGRDLAHNSAAAALVQFEIISPLCLNAVKAGSKIEDLLLSPPEPLTDDPETDDTINIYGEACTSNEDSILNKGDVVEFKFELVEREPNCGADGIYPWDEGGKCNGYENNPPPSVNLPSDDHQIKIHVADGVTPEDYEESCPSITPSTACSESSDGSILEFTHFMTAGEPNPFAPFSKKISVEFTRAFDNARILFERHVLILGSIAEEVPQVWTTAVEGLIFSVLRDPPGGASTATLVEGSTISTSMAIEGAHAATLGKTFQWSASGGIQGGFKTAPPGVIFNGVGIGTNHGGGQSDSTSITVSRGSSSHFDIGISFGIAITTSDSPYLAGQPSDVIIGGGANLRFISAIEVYRDPPEGEGKNGNGEICLAGRQTVEFIPERITTYVMTVYEIEKTIERLGEAVRDIGNGDMEISGEGMDATKLQTQLTNWEKVLTAYRATEKTSVAAQLQTVMDGLHTDFTKFHKDLNDLSDAQSSEVKDFVARGIENLNRHKRGEDMQSVIPDGGVEDGGVTDDIKEKSAGFDGHKYIEDTVGKVSDSVTEAAKACAVATSKIDPTNLHPLCTAYQNIGEKVDLVQTLLGVCGFETDIESVKTFCKRDGTVPGIGTTMSGAHYLSALNFLSDTERFLTFSGSTGVDFSWDVAEARGSDVSVTTDGSLEGGWNYDGSFGFQIGRRLTDESRSSSGLVSLAGYAYPTSGPVHAVSKKLLEVTPEALAEKRRKLVEEAAAAPEQGRRKLPVNQATKDKMNEILTAAQKINTPEHEGPPEGGGCRRRLQLGIQGCGTWGHAETDSFSVSMSRSANKETGHTHTVAVSLKDDNVRDVFAVQVAMDATYGTPIFTTLGGFSSCPGETGTTRRDSGVSIISITPQCATEGCKDLEPGETAFFSVQLQNRSPWRAGVRYWLRAANGGTTWWYSGKQTDAGDECPEGDMGALEMGAVSLTNLNMRDGDGLVIDPIPYGQSEVHIFVARNDDMPDQCYKYSKIQLELYADCEDPDDDGIQEVYQYQTSMDENPASRSYGEIAVEYPIWDIGTSSWSKPARGPESHSMTFDVSWKKTSSEEPVDLQVLYDMLQQMQDENEQTAAASGGGLAAGAVFLLAVAAIGYYAYHRYHRQKTAQIEANQRQPTWDDAARANYDAIDVETHETNKEDQDTFERNVEVDVELEVQKAPPRPAGGALELSDMSKPAAYPGGQSLPPWPYPEAKPTARPTPASYDPACILKVSWPRGAARPTEDTLRETFQALAPVLNVGLGSGNAAMVVFKDAAGARAAEAAYDGPWRTAPAKPPAAAADQPPPPPKTGEV</sequence>
<dbReference type="Gene3D" id="2.60.120.560">
    <property type="entry name" value="Exo-inulinase, domain 1"/>
    <property type="match status" value="1"/>
</dbReference>
<evidence type="ECO:0000256" key="2">
    <source>
        <dbReference type="SAM" id="Phobius"/>
    </source>
</evidence>
<evidence type="ECO:0000256" key="1">
    <source>
        <dbReference type="SAM" id="MobiDB-lite"/>
    </source>
</evidence>
<keyword evidence="2" id="KW-0812">Transmembrane</keyword>
<reference evidence="4" key="1">
    <citation type="submission" date="2021-11" db="EMBL/GenBank/DDBJ databases">
        <authorList>
            <consortium name="Genoscope - CEA"/>
            <person name="William W."/>
        </authorList>
    </citation>
    <scope>NUCLEOTIDE SEQUENCE</scope>
</reference>
<feature type="compositionally biased region" description="Pro residues" evidence="1">
    <location>
        <begin position="3228"/>
        <end position="3238"/>
    </location>
</feature>
<dbReference type="Gene3D" id="2.10.50.10">
    <property type="entry name" value="Tumor Necrosis Factor Receptor, subunit A, domain 2"/>
    <property type="match status" value="1"/>
</dbReference>
<dbReference type="PANTHER" id="PTHR46967">
    <property type="entry name" value="INSULIN-LIKE GROWTH FACTOR BINDING PROTEIN,N-TERMINAL"/>
    <property type="match status" value="1"/>
</dbReference>
<comment type="caution">
    <text evidence="4">The sequence shown here is derived from an EMBL/GenBank/DDBJ whole genome shotgun (WGS) entry which is preliminary data.</text>
</comment>
<keyword evidence="2" id="KW-1133">Transmembrane helix</keyword>
<evidence type="ECO:0000259" key="3">
    <source>
        <dbReference type="PROSITE" id="PS50222"/>
    </source>
</evidence>
<dbReference type="GO" id="GO:0005509">
    <property type="term" value="F:calcium ion binding"/>
    <property type="evidence" value="ECO:0007669"/>
    <property type="project" value="InterPro"/>
</dbReference>
<dbReference type="InterPro" id="IPR002048">
    <property type="entry name" value="EF_hand_dom"/>
</dbReference>
<evidence type="ECO:0000313" key="5">
    <source>
        <dbReference type="Proteomes" id="UP000789595"/>
    </source>
</evidence>